<evidence type="ECO:0000313" key="8">
    <source>
        <dbReference type="Proteomes" id="UP000836402"/>
    </source>
</evidence>
<dbReference type="Proteomes" id="UP000836402">
    <property type="component" value="Unassembled WGS sequence"/>
</dbReference>
<gene>
    <name evidence="6" type="ORF">A4X03_0g6327</name>
    <name evidence="5" type="ORF">JKIAZH3_G3582</name>
</gene>
<evidence type="ECO:0000256" key="2">
    <source>
        <dbReference type="ARBA" id="ARBA00023008"/>
    </source>
</evidence>
<dbReference type="AlphaFoldDB" id="A0A8T8T0A1"/>
<dbReference type="EMBL" id="CAJHJG010006083">
    <property type="protein sequence ID" value="CAD6954778.1"/>
    <property type="molecule type" value="Genomic_DNA"/>
</dbReference>
<reference evidence="5" key="3">
    <citation type="submission" date="2020-10" db="EMBL/GenBank/DDBJ databases">
        <authorList>
            <person name="Sedaghatjoo S."/>
        </authorList>
    </citation>
    <scope>NUCLEOTIDE SEQUENCE</scope>
    <source>
        <strain evidence="5">AZH3</strain>
    </source>
</reference>
<dbReference type="Pfam" id="PF00264">
    <property type="entry name" value="Tyrosinase"/>
    <property type="match status" value="1"/>
</dbReference>
<keyword evidence="1" id="KW-0479">Metal-binding</keyword>
<dbReference type="PRINTS" id="PR00092">
    <property type="entry name" value="TYROSINASE"/>
</dbReference>
<dbReference type="InterPro" id="IPR008922">
    <property type="entry name" value="Di-copper_centre_dom_sf"/>
</dbReference>
<keyword evidence="3" id="KW-0732">Signal</keyword>
<dbReference type="GO" id="GO:0046872">
    <property type="term" value="F:metal ion binding"/>
    <property type="evidence" value="ECO:0007669"/>
    <property type="project" value="UniProtKB-KW"/>
</dbReference>
<dbReference type="PANTHER" id="PTHR11474">
    <property type="entry name" value="TYROSINASE FAMILY MEMBER"/>
    <property type="match status" value="1"/>
</dbReference>
<organism evidence="6 7">
    <name type="scientific">Tilletia caries</name>
    <name type="common">wheat bunt fungus</name>
    <dbReference type="NCBI Taxonomy" id="13290"/>
    <lineage>
        <taxon>Eukaryota</taxon>
        <taxon>Fungi</taxon>
        <taxon>Dikarya</taxon>
        <taxon>Basidiomycota</taxon>
        <taxon>Ustilaginomycotina</taxon>
        <taxon>Exobasidiomycetes</taxon>
        <taxon>Tilletiales</taxon>
        <taxon>Tilletiaceae</taxon>
        <taxon>Tilletia</taxon>
    </lineage>
</organism>
<proteinExistence type="predicted"/>
<dbReference type="Gene3D" id="1.10.1280.10">
    <property type="entry name" value="Di-copper center containing domain from catechol oxidase"/>
    <property type="match status" value="1"/>
</dbReference>
<accession>A0A8T8T0A1</accession>
<evidence type="ECO:0000256" key="1">
    <source>
        <dbReference type="ARBA" id="ARBA00022723"/>
    </source>
</evidence>
<evidence type="ECO:0000313" key="5">
    <source>
        <dbReference type="EMBL" id="CAD6954778.1"/>
    </source>
</evidence>
<name>A0A8T8T0A1_9BASI</name>
<dbReference type="PROSITE" id="PS00497">
    <property type="entry name" value="TYROSINASE_1"/>
    <property type="match status" value="1"/>
</dbReference>
<dbReference type="InterPro" id="IPR002227">
    <property type="entry name" value="Tyrosinase_Cu-bd"/>
</dbReference>
<keyword evidence="2" id="KW-0186">Copper</keyword>
<dbReference type="GO" id="GO:0016491">
    <property type="term" value="F:oxidoreductase activity"/>
    <property type="evidence" value="ECO:0007669"/>
    <property type="project" value="InterPro"/>
</dbReference>
<dbReference type="EMBL" id="LWDD02001181">
    <property type="protein sequence ID" value="KAE8251721.1"/>
    <property type="molecule type" value="Genomic_DNA"/>
</dbReference>
<reference evidence="6" key="2">
    <citation type="journal article" date="2019" name="IMA Fungus">
        <title>Genome sequencing and comparison of five Tilletia species to identify candidate genes for the detection of regulated species infecting wheat.</title>
        <authorList>
            <person name="Nguyen H.D.T."/>
            <person name="Sultana T."/>
            <person name="Kesanakurti P."/>
            <person name="Hambleton S."/>
        </authorList>
    </citation>
    <scope>NUCLEOTIDE SEQUENCE</scope>
    <source>
        <strain evidence="6">DAOMC 238032</strain>
    </source>
</reference>
<evidence type="ECO:0000259" key="4">
    <source>
        <dbReference type="PROSITE" id="PS00497"/>
    </source>
</evidence>
<evidence type="ECO:0000313" key="6">
    <source>
        <dbReference type="EMBL" id="KAE8251721.1"/>
    </source>
</evidence>
<dbReference type="InterPro" id="IPR050316">
    <property type="entry name" value="Tyrosinase/Hemocyanin"/>
</dbReference>
<dbReference type="PANTHER" id="PTHR11474:SF126">
    <property type="entry name" value="TYROSINASE-LIKE PROTEIN TYR-1-RELATED"/>
    <property type="match status" value="1"/>
</dbReference>
<feature type="domain" description="Tyrosinase copper-binding" evidence="4">
    <location>
        <begin position="147"/>
        <end position="164"/>
    </location>
</feature>
<comment type="caution">
    <text evidence="6">The sequence shown here is derived from an EMBL/GenBank/DDBJ whole genome shotgun (WGS) entry which is preliminary data.</text>
</comment>
<sequence length="413" mass="46736">MIFRFNLQLFLFLSLVAVTFALEISRSGSASNSSSTPVAPLETIDQLYESRSVHRALNVAEAIPYIDILRKYIASKDHGKDHCTKIHSRPEWRTLTNEQRQKFISATWCLTTRPSMLAGAKTNTNGRRTSLSDDFALVHTRLFYSIHYTAAFLPWHRWYLRARELALQDCGYDGPFPYWDWATDADTGNVLASPMLSNDLGMGGNGSYPNGTLTSGPFAYFPASYRATEEHQSVPIYDPHYIERTFAVMLAENKTHPMFEEGYNTTAVQRVMSFPDFSVFYPRLGGLQHRKDIVGLGPHGAVHLAIAGDAVHATSPNEPLFFLHHANIDRIWWYWQNGDTTGHGQPANQVNTSDPHSRFWAYSGNTVQFEIDPTGGPEASLFDFQTLQGLYLPKIETYKLMDTTRPPLCYKYV</sequence>
<reference evidence="6" key="1">
    <citation type="submission" date="2016-04" db="EMBL/GenBank/DDBJ databases">
        <authorList>
            <person name="Nguyen H.D."/>
            <person name="Kesanakurti P."/>
            <person name="Cullis J."/>
            <person name="Levesque C.A."/>
            <person name="Hambleton S."/>
        </authorList>
    </citation>
    <scope>NUCLEOTIDE SEQUENCE</scope>
    <source>
        <strain evidence="6">DAOMC 238032</strain>
    </source>
</reference>
<dbReference type="SUPFAM" id="SSF48056">
    <property type="entry name" value="Di-copper centre-containing domain"/>
    <property type="match status" value="1"/>
</dbReference>
<feature type="signal peptide" evidence="3">
    <location>
        <begin position="1"/>
        <end position="21"/>
    </location>
</feature>
<evidence type="ECO:0000256" key="3">
    <source>
        <dbReference type="SAM" id="SignalP"/>
    </source>
</evidence>
<dbReference type="Proteomes" id="UP000077671">
    <property type="component" value="Unassembled WGS sequence"/>
</dbReference>
<protein>
    <recommendedName>
        <fullName evidence="4">Tyrosinase copper-binding domain-containing protein</fullName>
    </recommendedName>
</protein>
<keyword evidence="8" id="KW-1185">Reference proteome</keyword>
<feature type="chain" id="PRO_5035813577" description="Tyrosinase copper-binding domain-containing protein" evidence="3">
    <location>
        <begin position="22"/>
        <end position="413"/>
    </location>
</feature>
<evidence type="ECO:0000313" key="7">
    <source>
        <dbReference type="Proteomes" id="UP000077671"/>
    </source>
</evidence>